<evidence type="ECO:0000256" key="1">
    <source>
        <dbReference type="SAM" id="MobiDB-lite"/>
    </source>
</evidence>
<gene>
    <name evidence="2" type="ORF">V4F39_03815</name>
</gene>
<proteinExistence type="predicted"/>
<dbReference type="RefSeq" id="WP_332287942.1">
    <property type="nucleotide sequence ID" value="NZ_JAZIBG010000009.1"/>
</dbReference>
<protein>
    <recommendedName>
        <fullName evidence="4">MxaK protein</fullName>
    </recommendedName>
</protein>
<evidence type="ECO:0000313" key="3">
    <source>
        <dbReference type="Proteomes" id="UP001336250"/>
    </source>
</evidence>
<name>A0AAW9Q6C8_9BURK</name>
<dbReference type="AlphaFoldDB" id="A0AAW9Q6C8"/>
<feature type="region of interest" description="Disordered" evidence="1">
    <location>
        <begin position="171"/>
        <end position="201"/>
    </location>
</feature>
<dbReference type="Proteomes" id="UP001336250">
    <property type="component" value="Unassembled WGS sequence"/>
</dbReference>
<evidence type="ECO:0008006" key="4">
    <source>
        <dbReference type="Google" id="ProtNLM"/>
    </source>
</evidence>
<dbReference type="EMBL" id="JAZIBG010000009">
    <property type="protein sequence ID" value="MEF7613026.1"/>
    <property type="molecule type" value="Genomic_DNA"/>
</dbReference>
<organism evidence="2 3">
    <name type="scientific">Aquincola agrisoli</name>
    <dbReference type="NCBI Taxonomy" id="3119538"/>
    <lineage>
        <taxon>Bacteria</taxon>
        <taxon>Pseudomonadati</taxon>
        <taxon>Pseudomonadota</taxon>
        <taxon>Betaproteobacteria</taxon>
        <taxon>Burkholderiales</taxon>
        <taxon>Sphaerotilaceae</taxon>
        <taxon>Aquincola</taxon>
    </lineage>
</organism>
<evidence type="ECO:0000313" key="2">
    <source>
        <dbReference type="EMBL" id="MEF7613026.1"/>
    </source>
</evidence>
<comment type="caution">
    <text evidence="2">The sequence shown here is derived from an EMBL/GenBank/DDBJ whole genome shotgun (WGS) entry which is preliminary data.</text>
</comment>
<reference evidence="2 3" key="1">
    <citation type="submission" date="2024-02" db="EMBL/GenBank/DDBJ databases">
        <title>Genome sequence of Aquincola sp. MAHUQ-54.</title>
        <authorList>
            <person name="Huq M.A."/>
        </authorList>
    </citation>
    <scope>NUCLEOTIDE SEQUENCE [LARGE SCALE GENOMIC DNA]</scope>
    <source>
        <strain evidence="2 3">MAHUQ-54</strain>
    </source>
</reference>
<sequence>MDVTKPAWATRRRTRAVLLLAAGLAVAAALDGSLLWRDTQRNAAIAEVAAGAAPPQGAASLPEGALPELRFAAAYAQALQAGQQASRTAAEAALNRYRPLQGDTPLGQAARFNSANLLMRQAMAVRATQQPGQAIALLELAKEGYREVLRHDPGFWPARYNLERAQRLLPDAEEEELQAGEPAPESERAVTTMRGHSPGLP</sequence>
<keyword evidence="3" id="KW-1185">Reference proteome</keyword>
<accession>A0AAW9Q6C8</accession>